<dbReference type="STRING" id="1137138.A0A067NB39"/>
<name>A0A067NB39_PLEO1</name>
<feature type="region of interest" description="Disordered" evidence="1">
    <location>
        <begin position="311"/>
        <end position="337"/>
    </location>
</feature>
<feature type="region of interest" description="Disordered" evidence="1">
    <location>
        <begin position="561"/>
        <end position="610"/>
    </location>
</feature>
<dbReference type="HOGENOM" id="CLU_016856_0_0_1"/>
<dbReference type="InParanoid" id="A0A067NB39"/>
<evidence type="ECO:0000313" key="2">
    <source>
        <dbReference type="EMBL" id="KDQ25253.1"/>
    </source>
</evidence>
<feature type="compositionally biased region" description="Low complexity" evidence="1">
    <location>
        <begin position="325"/>
        <end position="337"/>
    </location>
</feature>
<reference evidence="3" key="1">
    <citation type="journal article" date="2014" name="Proc. Natl. Acad. Sci. U.S.A.">
        <title>Extensive sampling of basidiomycete genomes demonstrates inadequacy of the white-rot/brown-rot paradigm for wood decay fungi.</title>
        <authorList>
            <person name="Riley R."/>
            <person name="Salamov A.A."/>
            <person name="Brown D.W."/>
            <person name="Nagy L.G."/>
            <person name="Floudas D."/>
            <person name="Held B.W."/>
            <person name="Levasseur A."/>
            <person name="Lombard V."/>
            <person name="Morin E."/>
            <person name="Otillar R."/>
            <person name="Lindquist E.A."/>
            <person name="Sun H."/>
            <person name="LaButti K.M."/>
            <person name="Schmutz J."/>
            <person name="Jabbour D."/>
            <person name="Luo H."/>
            <person name="Baker S.E."/>
            <person name="Pisabarro A.G."/>
            <person name="Walton J.D."/>
            <person name="Blanchette R.A."/>
            <person name="Henrissat B."/>
            <person name="Martin F."/>
            <person name="Cullen D."/>
            <person name="Hibbett D.S."/>
            <person name="Grigoriev I.V."/>
        </authorList>
    </citation>
    <scope>NUCLEOTIDE SEQUENCE [LARGE SCALE GENOMIC DNA]</scope>
    <source>
        <strain evidence="3">PC15</strain>
    </source>
</reference>
<gene>
    <name evidence="2" type="ORF">PLEOSDRAFT_1106193</name>
</gene>
<evidence type="ECO:0000313" key="3">
    <source>
        <dbReference type="Proteomes" id="UP000027073"/>
    </source>
</evidence>
<protein>
    <submittedName>
        <fullName evidence="2">Uncharacterized protein</fullName>
    </submittedName>
</protein>
<evidence type="ECO:0000256" key="1">
    <source>
        <dbReference type="SAM" id="MobiDB-lite"/>
    </source>
</evidence>
<dbReference type="VEuPathDB" id="FungiDB:PLEOSDRAFT_1106193"/>
<dbReference type="AlphaFoldDB" id="A0A067NB39"/>
<sequence length="646" mass="69572">MDQASRRTLLPTYNVTSPLASPASFKLSGMAPKERTTPEQKAHLMARLDEYLEARKHNALTRFWANLYQSWFALWPAQEDAGIENAEERRVAHARVIDRQEEYLKNWYRNRTVPARVRSHALTATSAVVVQPPVKATRSLHPVEVYAKKFYKTRVTVNTAGLDKKERLKAIRLATEAKFAQETPEIKEIVCIEYERQKKEKELQRKAGRSGQCPDDPTPESYDACIKAIPAQFQAFTTAAAGSGWTFVLLAGGPDPQNAGRIKTVAHHYGLNMHGLNIREHTPEFNERILPILGKYLNTCYTPEECTSRSLAASSPDEAVPQKTPSPTSPGSVSTLLPQPASTAAFVAPNLPQSPTSSALDINTDLDDESLWEMFDPTQPIPGLETSQSLIGYNYPSLSDELAAALLPLPPALNAPATLVGGDPIGTNHINDPSANHINNLVGANHISNLISLNHINDNLNHINDNLNHITHPSGNPFSANDAPIIPPSFPVTTIPGASVATSITNATTYPPFVPPSSPVTSTPGASAVDDVAILTNAAANSVRGPIASAAGTVAATPVGDLSTPNASANPVPNPSPTANTGSGNPTSNGVPAPPKKVSKRTRDNIDPTLIVDGKRIKKRKIRDEVDWLTVKHGKGKENGQLPMAS</sequence>
<dbReference type="Proteomes" id="UP000027073">
    <property type="component" value="Unassembled WGS sequence"/>
</dbReference>
<dbReference type="EMBL" id="KL198010">
    <property type="protein sequence ID" value="KDQ25253.1"/>
    <property type="molecule type" value="Genomic_DNA"/>
</dbReference>
<dbReference type="OrthoDB" id="2803872at2759"/>
<proteinExistence type="predicted"/>
<accession>A0A067NB39</accession>
<feature type="compositionally biased region" description="Low complexity" evidence="1">
    <location>
        <begin position="563"/>
        <end position="581"/>
    </location>
</feature>
<organism evidence="2 3">
    <name type="scientific">Pleurotus ostreatus (strain PC15)</name>
    <name type="common">Oyster mushroom</name>
    <dbReference type="NCBI Taxonomy" id="1137138"/>
    <lineage>
        <taxon>Eukaryota</taxon>
        <taxon>Fungi</taxon>
        <taxon>Dikarya</taxon>
        <taxon>Basidiomycota</taxon>
        <taxon>Agaricomycotina</taxon>
        <taxon>Agaricomycetes</taxon>
        <taxon>Agaricomycetidae</taxon>
        <taxon>Agaricales</taxon>
        <taxon>Pleurotineae</taxon>
        <taxon>Pleurotaceae</taxon>
        <taxon>Pleurotus</taxon>
    </lineage>
</organism>